<keyword evidence="1" id="KW-1133">Transmembrane helix</keyword>
<evidence type="ECO:0000313" key="2">
    <source>
        <dbReference type="EMBL" id="SUZ52141.1"/>
    </source>
</evidence>
<protein>
    <submittedName>
        <fullName evidence="2">Uncharacterized protein</fullName>
    </submittedName>
</protein>
<dbReference type="EMBL" id="UINC01000258">
    <property type="protein sequence ID" value="SUZ52141.1"/>
    <property type="molecule type" value="Genomic_DNA"/>
</dbReference>
<feature type="transmembrane region" description="Helical" evidence="1">
    <location>
        <begin position="34"/>
        <end position="54"/>
    </location>
</feature>
<name>A0A381NC05_9ZZZZ</name>
<proteinExistence type="predicted"/>
<keyword evidence="1" id="KW-0812">Transmembrane</keyword>
<evidence type="ECO:0000256" key="1">
    <source>
        <dbReference type="SAM" id="Phobius"/>
    </source>
</evidence>
<gene>
    <name evidence="2" type="ORF">METZ01_LOCUS4995</name>
</gene>
<accession>A0A381NC05</accession>
<reference evidence="2" key="1">
    <citation type="submission" date="2018-05" db="EMBL/GenBank/DDBJ databases">
        <authorList>
            <person name="Lanie J.A."/>
            <person name="Ng W.-L."/>
            <person name="Kazmierczak K.M."/>
            <person name="Andrzejewski T.M."/>
            <person name="Davidsen T.M."/>
            <person name="Wayne K.J."/>
            <person name="Tettelin H."/>
            <person name="Glass J.I."/>
            <person name="Rusch D."/>
            <person name="Podicherti R."/>
            <person name="Tsui H.-C.T."/>
            <person name="Winkler M.E."/>
        </authorList>
    </citation>
    <scope>NUCLEOTIDE SEQUENCE</scope>
</reference>
<organism evidence="2">
    <name type="scientific">marine metagenome</name>
    <dbReference type="NCBI Taxonomy" id="408172"/>
    <lineage>
        <taxon>unclassified sequences</taxon>
        <taxon>metagenomes</taxon>
        <taxon>ecological metagenomes</taxon>
    </lineage>
</organism>
<keyword evidence="1" id="KW-0472">Membrane</keyword>
<feature type="transmembrane region" description="Helical" evidence="1">
    <location>
        <begin position="60"/>
        <end position="82"/>
    </location>
</feature>
<sequence length="89" mass="10078">MIVPLVIGLLTVTKIQSIFTSDPGKLTSFMMKSFIGKLVIYGVYMMGIVAFSPFNERPFFISFMGYFITLHVLEAFFIRSVFIRFSSSG</sequence>
<dbReference type="AlphaFoldDB" id="A0A381NC05"/>